<dbReference type="CDD" id="cd03317">
    <property type="entry name" value="NAAAR"/>
    <property type="match status" value="1"/>
</dbReference>
<dbReference type="SUPFAM" id="SSF51604">
    <property type="entry name" value="Enolase C-terminal domain-like"/>
    <property type="match status" value="1"/>
</dbReference>
<evidence type="ECO:0000259" key="7">
    <source>
        <dbReference type="SMART" id="SM00922"/>
    </source>
</evidence>
<organism evidence="8 9">
    <name type="scientific">Halobacillus andaensis</name>
    <dbReference type="NCBI Taxonomy" id="1176239"/>
    <lineage>
        <taxon>Bacteria</taxon>
        <taxon>Bacillati</taxon>
        <taxon>Bacillota</taxon>
        <taxon>Bacilli</taxon>
        <taxon>Bacillales</taxon>
        <taxon>Bacillaceae</taxon>
        <taxon>Halobacillus</taxon>
    </lineage>
</organism>
<dbReference type="InterPro" id="IPR036849">
    <property type="entry name" value="Enolase-like_C_sf"/>
</dbReference>
<dbReference type="Pfam" id="PF02746">
    <property type="entry name" value="MR_MLE_N"/>
    <property type="match status" value="1"/>
</dbReference>
<keyword evidence="9" id="KW-1185">Reference proteome</keyword>
<feature type="domain" description="Mandelate racemase/muconate lactonizing enzyme C-terminal" evidence="7">
    <location>
        <begin position="140"/>
        <end position="232"/>
    </location>
</feature>
<dbReference type="GO" id="GO:0016854">
    <property type="term" value="F:racemase and epimerase activity"/>
    <property type="evidence" value="ECO:0007669"/>
    <property type="project" value="UniProtKB-ARBA"/>
</dbReference>
<dbReference type="InterPro" id="IPR029065">
    <property type="entry name" value="Enolase_C-like"/>
</dbReference>
<keyword evidence="2" id="KW-0479">Metal-binding</keyword>
<dbReference type="Gene3D" id="3.20.20.120">
    <property type="entry name" value="Enolase-like C-terminal domain"/>
    <property type="match status" value="1"/>
</dbReference>
<dbReference type="InterPro" id="IPR029017">
    <property type="entry name" value="Enolase-like_N"/>
</dbReference>
<dbReference type="GO" id="GO:0046872">
    <property type="term" value="F:metal ion binding"/>
    <property type="evidence" value="ECO:0007669"/>
    <property type="project" value="UniProtKB-KW"/>
</dbReference>
<dbReference type="GO" id="GO:0009234">
    <property type="term" value="P:menaquinone biosynthetic process"/>
    <property type="evidence" value="ECO:0007669"/>
    <property type="project" value="UniProtKB-UniRule"/>
</dbReference>
<dbReference type="Pfam" id="PF13378">
    <property type="entry name" value="MR_MLE_C"/>
    <property type="match status" value="1"/>
</dbReference>
<keyword evidence="4" id="KW-0456">Lyase</keyword>
<protein>
    <recommendedName>
        <fullName evidence="5 6">o-succinylbenzoate synthase</fullName>
        <ecNumber evidence="5 6">4.2.1.113</ecNumber>
    </recommendedName>
</protein>
<dbReference type="SMART" id="SM00922">
    <property type="entry name" value="MR_MLE"/>
    <property type="match status" value="1"/>
</dbReference>
<gene>
    <name evidence="8" type="primary">menC</name>
    <name evidence="8" type="ORF">GCM10010954_35140</name>
</gene>
<dbReference type="InterPro" id="IPR013341">
    <property type="entry name" value="Mandelate_racemase_N_dom"/>
</dbReference>
<name>A0A917F0L7_HALAA</name>
<dbReference type="SUPFAM" id="SSF54826">
    <property type="entry name" value="Enolase N-terminal domain-like"/>
    <property type="match status" value="1"/>
</dbReference>
<dbReference type="SFLD" id="SFLDG00180">
    <property type="entry name" value="muconate_cycloisomerase"/>
    <property type="match status" value="1"/>
</dbReference>
<reference evidence="8" key="2">
    <citation type="submission" date="2020-09" db="EMBL/GenBank/DDBJ databases">
        <authorList>
            <person name="Sun Q."/>
            <person name="Zhou Y."/>
        </authorList>
    </citation>
    <scope>NUCLEOTIDE SEQUENCE</scope>
    <source>
        <strain evidence="8">CGMCC 1.12153</strain>
    </source>
</reference>
<reference evidence="8" key="1">
    <citation type="journal article" date="2014" name="Int. J. Syst. Evol. Microbiol.">
        <title>Complete genome sequence of Corynebacterium casei LMG S-19264T (=DSM 44701T), isolated from a smear-ripened cheese.</title>
        <authorList>
            <consortium name="US DOE Joint Genome Institute (JGI-PGF)"/>
            <person name="Walter F."/>
            <person name="Albersmeier A."/>
            <person name="Kalinowski J."/>
            <person name="Ruckert C."/>
        </authorList>
    </citation>
    <scope>NUCLEOTIDE SEQUENCE</scope>
    <source>
        <strain evidence="8">CGMCC 1.12153</strain>
    </source>
</reference>
<dbReference type="SFLD" id="SFLDS00001">
    <property type="entry name" value="Enolase"/>
    <property type="match status" value="1"/>
</dbReference>
<evidence type="ECO:0000256" key="2">
    <source>
        <dbReference type="ARBA" id="ARBA00022723"/>
    </source>
</evidence>
<dbReference type="RefSeq" id="WP_188378809.1">
    <property type="nucleotide sequence ID" value="NZ_BMEL01000004.1"/>
</dbReference>
<dbReference type="InterPro" id="IPR013342">
    <property type="entry name" value="Mandelate_racemase_C"/>
</dbReference>
<dbReference type="SFLD" id="SFLDF00009">
    <property type="entry name" value="o-succinylbenzoate_synthase"/>
    <property type="match status" value="1"/>
</dbReference>
<evidence type="ECO:0000313" key="9">
    <source>
        <dbReference type="Proteomes" id="UP000660110"/>
    </source>
</evidence>
<accession>A0A917F0L7</accession>
<proteinExistence type="predicted"/>
<comment type="cofactor">
    <cofactor evidence="1">
        <name>a divalent metal cation</name>
        <dbReference type="ChEBI" id="CHEBI:60240"/>
    </cofactor>
</comment>
<dbReference type="InterPro" id="IPR010197">
    <property type="entry name" value="OSBS/NAAAR"/>
</dbReference>
<evidence type="ECO:0000313" key="8">
    <source>
        <dbReference type="EMBL" id="GGF32940.1"/>
    </source>
</evidence>
<sequence length="367" mass="41339">MNISKLTLNEITIPLKAPFQTHSGKLSDRSVIIISIEDTNGIIGYGEVTAFSIPFYTSETIHTAWHILKDICIPSLNFEKMTHPSEFSKDISFIKGNQMAKAGVEGALWDLYAKQLNLSLSKMIGGVQKNVKAGAVLSLTSHLSTDVAQLQESGYERFKLKVEKGKEEETISYVRDRYPDLPLMIDANGMYNAEDIPRLKRLEQYDLEMIEQPFRTGDFYLHQQLQQEVTTPICLDESIQSYQDAVQAIAMDCCRSINIKISRVGGLTEAIRIHDYCKEHQIPVWCGGMVETGVSKAHNVALASLSNFTIPGDLSHSTRYLEEDIIQPYIKVKQGRIEVPKEAGIGYEVNRAAVARLTNRQWNFYVN</sequence>
<dbReference type="GO" id="GO:0043748">
    <property type="term" value="F:O-succinylbenzoate synthase activity"/>
    <property type="evidence" value="ECO:0007669"/>
    <property type="project" value="UniProtKB-EC"/>
</dbReference>
<evidence type="ECO:0000256" key="5">
    <source>
        <dbReference type="ARBA" id="ARBA00029491"/>
    </source>
</evidence>
<dbReference type="PANTHER" id="PTHR48073:SF5">
    <property type="entry name" value="O-SUCCINYLBENZOATE SYNTHASE"/>
    <property type="match status" value="1"/>
</dbReference>
<evidence type="ECO:0000256" key="1">
    <source>
        <dbReference type="ARBA" id="ARBA00001968"/>
    </source>
</evidence>
<comment type="caution">
    <text evidence="8">The sequence shown here is derived from an EMBL/GenBank/DDBJ whole genome shotgun (WGS) entry which is preliminary data.</text>
</comment>
<dbReference type="EMBL" id="BMEL01000004">
    <property type="protein sequence ID" value="GGF32940.1"/>
    <property type="molecule type" value="Genomic_DNA"/>
</dbReference>
<keyword evidence="3" id="KW-0460">Magnesium</keyword>
<evidence type="ECO:0000256" key="6">
    <source>
        <dbReference type="NCBIfam" id="TIGR01928"/>
    </source>
</evidence>
<evidence type="ECO:0000256" key="3">
    <source>
        <dbReference type="ARBA" id="ARBA00022842"/>
    </source>
</evidence>
<dbReference type="Proteomes" id="UP000660110">
    <property type="component" value="Unassembled WGS sequence"/>
</dbReference>
<dbReference type="AlphaFoldDB" id="A0A917F0L7"/>
<dbReference type="NCBIfam" id="TIGR01928">
    <property type="entry name" value="menC_lowGC_arch"/>
    <property type="match status" value="1"/>
</dbReference>
<dbReference type="EC" id="4.2.1.113" evidence="5 6"/>
<evidence type="ECO:0000256" key="4">
    <source>
        <dbReference type="ARBA" id="ARBA00023239"/>
    </source>
</evidence>
<dbReference type="PANTHER" id="PTHR48073">
    <property type="entry name" value="O-SUCCINYLBENZOATE SYNTHASE-RELATED"/>
    <property type="match status" value="1"/>
</dbReference>
<dbReference type="Gene3D" id="3.30.390.10">
    <property type="entry name" value="Enolase-like, N-terminal domain"/>
    <property type="match status" value="1"/>
</dbReference>